<feature type="signal peptide" evidence="1">
    <location>
        <begin position="1"/>
        <end position="21"/>
    </location>
</feature>
<evidence type="ECO:0000256" key="1">
    <source>
        <dbReference type="SAM" id="SignalP"/>
    </source>
</evidence>
<dbReference type="InterPro" id="IPR059226">
    <property type="entry name" value="Choice_anch_Q_dom"/>
</dbReference>
<evidence type="ECO:0000313" key="3">
    <source>
        <dbReference type="Proteomes" id="UP000605676"/>
    </source>
</evidence>
<keyword evidence="1" id="KW-0732">Signal</keyword>
<dbReference type="Gene3D" id="2.160.20.10">
    <property type="entry name" value="Single-stranded right-handed beta-helix, Pectin lyase-like"/>
    <property type="match status" value="1"/>
</dbReference>
<dbReference type="InterPro" id="IPR012334">
    <property type="entry name" value="Pectin_lyas_fold"/>
</dbReference>
<sequence>MKLIQLSIFTFFLLFSGSLVAQTTWYVDVSSGDNNINDGQSESSPFATIFKAVGEAADNDIIKVAAGTYTHSNIWIDKNLSIEGQDGDANAVIIQAQANEPDYSGTGTSANNRIFTLAGTANLSLKNLTIRYGNNADAGGAIIVYAGQSISIDRCNILNCYSENNGGAIASWGSINITNSCIANNIAGGTRGGAIMGYSKQANQLNEITINNSVIYNNATTASDNNGGGCAIFSDNSNADYGTVEINNSTLAYNHILSPSTGTKTVGIRFSKGKYLHLTNSILFNSTNNLSSSGLEISSTVSDIIDITKRGTNHHNIISFAWNLGIGTDCISKENATANHIKFGTFIKGTNGVYTLPILSGSVAIDAADASTTIATDMIGTSRGSAPDIGAFEFTTPTTIRESSVEMSIAPNPNYGSFTVMTEAGNGCLEVFSMTGQKLYSSPIKAGSNLIELPAVIKGLTIVKINCNGQIATRKIIIK</sequence>
<organism evidence="2 3">
    <name type="scientific">Carboxylicivirga marina</name>
    <dbReference type="NCBI Taxonomy" id="2800988"/>
    <lineage>
        <taxon>Bacteria</taxon>
        <taxon>Pseudomonadati</taxon>
        <taxon>Bacteroidota</taxon>
        <taxon>Bacteroidia</taxon>
        <taxon>Marinilabiliales</taxon>
        <taxon>Marinilabiliaceae</taxon>
        <taxon>Carboxylicivirga</taxon>
    </lineage>
</organism>
<dbReference type="SUPFAM" id="SSF51126">
    <property type="entry name" value="Pectin lyase-like"/>
    <property type="match status" value="1"/>
</dbReference>
<dbReference type="NCBIfam" id="NF041518">
    <property type="entry name" value="choice_anch_Q"/>
    <property type="match status" value="1"/>
</dbReference>
<dbReference type="RefSeq" id="WP_200464332.1">
    <property type="nucleotide sequence ID" value="NZ_JAENRR010000012.1"/>
</dbReference>
<dbReference type="InterPro" id="IPR026444">
    <property type="entry name" value="Secre_tail"/>
</dbReference>
<dbReference type="InterPro" id="IPR011050">
    <property type="entry name" value="Pectin_lyase_fold/virulence"/>
</dbReference>
<name>A0ABS1HHE5_9BACT</name>
<dbReference type="EMBL" id="JAENRR010000012">
    <property type="protein sequence ID" value="MBK3517103.1"/>
    <property type="molecule type" value="Genomic_DNA"/>
</dbReference>
<feature type="chain" id="PRO_5047014471" evidence="1">
    <location>
        <begin position="22"/>
        <end position="479"/>
    </location>
</feature>
<keyword evidence="3" id="KW-1185">Reference proteome</keyword>
<reference evidence="2 3" key="1">
    <citation type="submission" date="2021-01" db="EMBL/GenBank/DDBJ databases">
        <title>Carboxyliciviraga sp.nov., isolated from coastal sediments.</title>
        <authorList>
            <person name="Lu D."/>
            <person name="Zhang T."/>
        </authorList>
    </citation>
    <scope>NUCLEOTIDE SEQUENCE [LARGE SCALE GENOMIC DNA]</scope>
    <source>
        <strain evidence="2 3">N1Y132</strain>
    </source>
</reference>
<comment type="caution">
    <text evidence="2">The sequence shown here is derived from an EMBL/GenBank/DDBJ whole genome shotgun (WGS) entry which is preliminary data.</text>
</comment>
<protein>
    <submittedName>
        <fullName evidence="2">T9SS type A sorting domain-containing protein</fullName>
    </submittedName>
</protein>
<dbReference type="NCBIfam" id="TIGR04183">
    <property type="entry name" value="Por_Secre_tail"/>
    <property type="match status" value="1"/>
</dbReference>
<accession>A0ABS1HHE5</accession>
<dbReference type="Proteomes" id="UP000605676">
    <property type="component" value="Unassembled WGS sequence"/>
</dbReference>
<evidence type="ECO:0000313" key="2">
    <source>
        <dbReference type="EMBL" id="MBK3517103.1"/>
    </source>
</evidence>
<proteinExistence type="predicted"/>
<gene>
    <name evidence="2" type="ORF">JIV24_07090</name>
</gene>